<protein>
    <submittedName>
        <fullName evidence="1">Uncharacterized protein</fullName>
    </submittedName>
</protein>
<comment type="caution">
    <text evidence="1">The sequence shown here is derived from an EMBL/GenBank/DDBJ whole genome shotgun (WGS) entry which is preliminary data.</text>
</comment>
<sequence>MQHHLLPPATSSEHSTSTLLSPSTASPPPFPPPKTLPSVKRTSRPFPTLSWLPSSDRRRTGADERESYKLIRTGSKKKKQERRGGDLLSPHC</sequence>
<evidence type="ECO:0000313" key="1">
    <source>
        <dbReference type="EMBL" id="KAJ8634447.1"/>
    </source>
</evidence>
<reference evidence="1 2" key="1">
    <citation type="journal article" date="2022" name="Hortic Res">
        <title>A haplotype resolved chromosomal level avocado genome allows analysis of novel avocado genes.</title>
        <authorList>
            <person name="Nath O."/>
            <person name="Fletcher S.J."/>
            <person name="Hayward A."/>
            <person name="Shaw L.M."/>
            <person name="Masouleh A.K."/>
            <person name="Furtado A."/>
            <person name="Henry R.J."/>
            <person name="Mitter N."/>
        </authorList>
    </citation>
    <scope>NUCLEOTIDE SEQUENCE [LARGE SCALE GENOMIC DNA]</scope>
    <source>
        <strain evidence="2">cv. Hass</strain>
    </source>
</reference>
<name>A0ACC2LM12_PERAE</name>
<evidence type="ECO:0000313" key="2">
    <source>
        <dbReference type="Proteomes" id="UP001234297"/>
    </source>
</evidence>
<proteinExistence type="predicted"/>
<accession>A0ACC2LM12</accession>
<organism evidence="1 2">
    <name type="scientific">Persea americana</name>
    <name type="common">Avocado</name>
    <dbReference type="NCBI Taxonomy" id="3435"/>
    <lineage>
        <taxon>Eukaryota</taxon>
        <taxon>Viridiplantae</taxon>
        <taxon>Streptophyta</taxon>
        <taxon>Embryophyta</taxon>
        <taxon>Tracheophyta</taxon>
        <taxon>Spermatophyta</taxon>
        <taxon>Magnoliopsida</taxon>
        <taxon>Magnoliidae</taxon>
        <taxon>Laurales</taxon>
        <taxon>Lauraceae</taxon>
        <taxon>Persea</taxon>
    </lineage>
</organism>
<keyword evidence="2" id="KW-1185">Reference proteome</keyword>
<gene>
    <name evidence="1" type="ORF">MRB53_027783</name>
</gene>
<dbReference type="Proteomes" id="UP001234297">
    <property type="component" value="Chromosome 8"/>
</dbReference>
<dbReference type="EMBL" id="CM056816">
    <property type="protein sequence ID" value="KAJ8634447.1"/>
    <property type="molecule type" value="Genomic_DNA"/>
</dbReference>